<reference evidence="1 2" key="1">
    <citation type="submission" date="2024-04" db="EMBL/GenBank/DDBJ databases">
        <title>Phyllosticta paracitricarpa is synonymous to the EU quarantine fungus P. citricarpa based on phylogenomic analyses.</title>
        <authorList>
            <consortium name="Lawrence Berkeley National Laboratory"/>
            <person name="Van Ingen-Buijs V.A."/>
            <person name="Van Westerhoven A.C."/>
            <person name="Haridas S."/>
            <person name="Skiadas P."/>
            <person name="Martin F."/>
            <person name="Groenewald J.Z."/>
            <person name="Crous P.W."/>
            <person name="Seidl M.F."/>
        </authorList>
    </citation>
    <scope>NUCLEOTIDE SEQUENCE [LARGE SCALE GENOMIC DNA]</scope>
    <source>
        <strain evidence="1 2">CBS 122670</strain>
    </source>
</reference>
<accession>A0ABR1M443</accession>
<organism evidence="1 2">
    <name type="scientific">Phyllosticta citricarpa</name>
    <dbReference type="NCBI Taxonomy" id="55181"/>
    <lineage>
        <taxon>Eukaryota</taxon>
        <taxon>Fungi</taxon>
        <taxon>Dikarya</taxon>
        <taxon>Ascomycota</taxon>
        <taxon>Pezizomycotina</taxon>
        <taxon>Dothideomycetes</taxon>
        <taxon>Dothideomycetes incertae sedis</taxon>
        <taxon>Botryosphaeriales</taxon>
        <taxon>Phyllostictaceae</taxon>
        <taxon>Phyllosticta</taxon>
    </lineage>
</organism>
<comment type="caution">
    <text evidence="1">The sequence shown here is derived from an EMBL/GenBank/DDBJ whole genome shotgun (WGS) entry which is preliminary data.</text>
</comment>
<proteinExistence type="predicted"/>
<evidence type="ECO:0000313" key="2">
    <source>
        <dbReference type="Proteomes" id="UP001365128"/>
    </source>
</evidence>
<evidence type="ECO:0000313" key="1">
    <source>
        <dbReference type="EMBL" id="KAK7541831.1"/>
    </source>
</evidence>
<protein>
    <submittedName>
        <fullName evidence="1">Uncharacterized protein</fullName>
    </submittedName>
</protein>
<sequence length="202" mass="22135">MPKNPRSERYASLTGASSDVLGLASLDCALHTSHSKPPLLFIRIPTASLHRPRPQSRRRSRTQVPTSQASYLVRAPCGGAHGTEKLIDREAQANGLGIPTVAAPPGEKAIPCTRCAGNSDSDSDRPRTRRLNSRDSLLRRVWVRNRNAYCKWDTDGAGWQGMDGWMDGWMDGKGHCSTVRLPRWPRSLAGWLVAGPPLGYLG</sequence>
<gene>
    <name evidence="1" type="ORF">IWX46DRAFT_582310</name>
</gene>
<dbReference type="EMBL" id="JBBPDW010000023">
    <property type="protein sequence ID" value="KAK7541831.1"/>
    <property type="molecule type" value="Genomic_DNA"/>
</dbReference>
<dbReference type="Proteomes" id="UP001365128">
    <property type="component" value="Unassembled WGS sequence"/>
</dbReference>
<name>A0ABR1M443_9PEZI</name>
<keyword evidence="2" id="KW-1185">Reference proteome</keyword>